<dbReference type="GO" id="GO:0005654">
    <property type="term" value="C:nucleoplasm"/>
    <property type="evidence" value="ECO:0007669"/>
    <property type="project" value="TreeGrafter"/>
</dbReference>
<evidence type="ECO:0000313" key="10">
    <source>
        <dbReference type="EMBL" id="KAF5096824.1"/>
    </source>
</evidence>
<keyword evidence="5" id="KW-0539">Nucleus</keyword>
<keyword evidence="3" id="KW-0677">Repeat</keyword>
<feature type="region of interest" description="Disordered" evidence="8">
    <location>
        <begin position="79"/>
        <end position="132"/>
    </location>
</feature>
<keyword evidence="7" id="KW-0175">Coiled coil</keyword>
<dbReference type="AlphaFoldDB" id="A0A9P5G2T0"/>
<feature type="repeat" description="TPR" evidence="6">
    <location>
        <begin position="175"/>
        <end position="208"/>
    </location>
</feature>
<dbReference type="PROSITE" id="PS50005">
    <property type="entry name" value="TPR"/>
    <property type="match status" value="1"/>
</dbReference>
<evidence type="ECO:0000256" key="3">
    <source>
        <dbReference type="ARBA" id="ARBA00022737"/>
    </source>
</evidence>
<dbReference type="InterPro" id="IPR019734">
    <property type="entry name" value="TPR_rpt"/>
</dbReference>
<feature type="domain" description="Tetratricopeptide SHNi-TPR" evidence="9">
    <location>
        <begin position="175"/>
        <end position="211"/>
    </location>
</feature>
<feature type="compositionally biased region" description="Acidic residues" evidence="8">
    <location>
        <begin position="115"/>
        <end position="132"/>
    </location>
</feature>
<evidence type="ECO:0000256" key="1">
    <source>
        <dbReference type="ARBA" id="ARBA00004123"/>
    </source>
</evidence>
<evidence type="ECO:0000256" key="2">
    <source>
        <dbReference type="ARBA" id="ARBA00008402"/>
    </source>
</evidence>
<reference evidence="10" key="1">
    <citation type="journal article" date="2020" name="Front. Microbiol.">
        <title>Phenotypic and Genetic Characterization of the Cheese Ripening Yeast Geotrichum candidum.</title>
        <authorList>
            <person name="Perkins V."/>
            <person name="Vignola S."/>
            <person name="Lessard M.H."/>
            <person name="Plante P.L."/>
            <person name="Corbeil J."/>
            <person name="Dugat-Bony E."/>
            <person name="Frenette M."/>
            <person name="Labrie S."/>
        </authorList>
    </citation>
    <scope>NUCLEOTIDE SEQUENCE</scope>
    <source>
        <strain evidence="10">LMA-70</strain>
    </source>
</reference>
<gene>
    <name evidence="10" type="ORF">DV451_004064</name>
</gene>
<dbReference type="InterPro" id="IPR051730">
    <property type="entry name" value="NASP-like"/>
</dbReference>
<feature type="compositionally biased region" description="Basic and acidic residues" evidence="8">
    <location>
        <begin position="349"/>
        <end position="364"/>
    </location>
</feature>
<dbReference type="GO" id="GO:0034080">
    <property type="term" value="P:CENP-A containing chromatin assembly"/>
    <property type="evidence" value="ECO:0007669"/>
    <property type="project" value="TreeGrafter"/>
</dbReference>
<dbReference type="PANTHER" id="PTHR15081:SF1">
    <property type="entry name" value="NUCLEAR AUTOANTIGENIC SPERM PROTEIN"/>
    <property type="match status" value="1"/>
</dbReference>
<comment type="similarity">
    <text evidence="2">Belongs to the NASP family.</text>
</comment>
<sequence>MSDNIESDSDLAFGNSEIKKLILDGSKHYAFKEYELAAEKFSEASELHSVTFKKDNPTILFLYGRAVFQIGVSKSDVLGGNASKEDKEGSSDKAKKGSTSNADLKESNPNIQLADDVEDDDDEEEDAEEPAQDDFELAWELLDISRALFLEQVDALSADTSKNAEEIKKVQTKLAEVYDLLGEVSLESENFPQAAEDLEKSLDLKKKIYPVTSSLISEAHFKLSLAYEFCVEDPVSKDKAIHQMELAIKSVKERLKESATDDASLVKDLEARLEELKKSKAEEGKELEKQKADVLMGLIGQDASEGMKLKLASVLGEGGASAANDISSLVKKKKPKRKIEDQQPLTSETSDKPVTKKQKADNDK</sequence>
<dbReference type="Proteomes" id="UP000750522">
    <property type="component" value="Unassembled WGS sequence"/>
</dbReference>
<feature type="coiled-coil region" evidence="7">
    <location>
        <begin position="266"/>
        <end position="293"/>
    </location>
</feature>
<dbReference type="GO" id="GO:0006335">
    <property type="term" value="P:DNA replication-dependent chromatin assembly"/>
    <property type="evidence" value="ECO:0007669"/>
    <property type="project" value="TreeGrafter"/>
</dbReference>
<dbReference type="EMBL" id="QQZK01000106">
    <property type="protein sequence ID" value="KAF5096824.1"/>
    <property type="molecule type" value="Genomic_DNA"/>
</dbReference>
<evidence type="ECO:0000259" key="9">
    <source>
        <dbReference type="Pfam" id="PF10516"/>
    </source>
</evidence>
<evidence type="ECO:0000256" key="4">
    <source>
        <dbReference type="ARBA" id="ARBA00022803"/>
    </source>
</evidence>
<dbReference type="InterPro" id="IPR019544">
    <property type="entry name" value="Tetratricopeptide_SHNi-TPR_dom"/>
</dbReference>
<organism evidence="10 11">
    <name type="scientific">Geotrichum candidum</name>
    <name type="common">Oospora lactis</name>
    <name type="synonym">Dipodascus geotrichum</name>
    <dbReference type="NCBI Taxonomy" id="1173061"/>
    <lineage>
        <taxon>Eukaryota</taxon>
        <taxon>Fungi</taxon>
        <taxon>Dikarya</taxon>
        <taxon>Ascomycota</taxon>
        <taxon>Saccharomycotina</taxon>
        <taxon>Dipodascomycetes</taxon>
        <taxon>Dipodascales</taxon>
        <taxon>Dipodascaceae</taxon>
        <taxon>Geotrichum</taxon>
    </lineage>
</organism>
<name>A0A9P5G2T0_GEOCN</name>
<evidence type="ECO:0000256" key="5">
    <source>
        <dbReference type="ARBA" id="ARBA00023242"/>
    </source>
</evidence>
<dbReference type="InterPro" id="IPR011990">
    <property type="entry name" value="TPR-like_helical_dom_sf"/>
</dbReference>
<feature type="compositionally biased region" description="Basic and acidic residues" evidence="8">
    <location>
        <begin position="83"/>
        <end position="95"/>
    </location>
</feature>
<dbReference type="SUPFAM" id="SSF48452">
    <property type="entry name" value="TPR-like"/>
    <property type="match status" value="1"/>
</dbReference>
<dbReference type="GO" id="GO:0042393">
    <property type="term" value="F:histone binding"/>
    <property type="evidence" value="ECO:0007669"/>
    <property type="project" value="TreeGrafter"/>
</dbReference>
<proteinExistence type="inferred from homology"/>
<protein>
    <recommendedName>
        <fullName evidence="9">Tetratricopeptide SHNi-TPR domain-containing protein</fullName>
    </recommendedName>
</protein>
<reference evidence="10" key="2">
    <citation type="submission" date="2020-01" db="EMBL/GenBank/DDBJ databases">
        <authorList>
            <person name="Perkins V."/>
            <person name="Lessard M.-H."/>
            <person name="Dugat-Bony E."/>
            <person name="Frenette M."/>
            <person name="Labrie S."/>
        </authorList>
    </citation>
    <scope>NUCLEOTIDE SEQUENCE</scope>
    <source>
        <strain evidence="10">LMA-70</strain>
    </source>
</reference>
<evidence type="ECO:0000256" key="6">
    <source>
        <dbReference type="PROSITE-ProRule" id="PRU00339"/>
    </source>
</evidence>
<dbReference type="Gene3D" id="1.25.40.10">
    <property type="entry name" value="Tetratricopeptide repeat domain"/>
    <property type="match status" value="1"/>
</dbReference>
<comment type="caution">
    <text evidence="10">The sequence shown here is derived from an EMBL/GenBank/DDBJ whole genome shotgun (WGS) entry which is preliminary data.</text>
</comment>
<feature type="region of interest" description="Disordered" evidence="8">
    <location>
        <begin position="318"/>
        <end position="364"/>
    </location>
</feature>
<comment type="subcellular location">
    <subcellularLocation>
        <location evidence="1">Nucleus</location>
    </subcellularLocation>
</comment>
<accession>A0A9P5G2T0</accession>
<evidence type="ECO:0000256" key="8">
    <source>
        <dbReference type="SAM" id="MobiDB-lite"/>
    </source>
</evidence>
<dbReference type="PANTHER" id="PTHR15081">
    <property type="entry name" value="NUCLEAR AUTOANTIGENIC SPERM PROTEIN NASP -RELATED"/>
    <property type="match status" value="1"/>
</dbReference>
<feature type="compositionally biased region" description="Polar residues" evidence="8">
    <location>
        <begin position="97"/>
        <end position="111"/>
    </location>
</feature>
<evidence type="ECO:0000313" key="11">
    <source>
        <dbReference type="Proteomes" id="UP000750522"/>
    </source>
</evidence>
<evidence type="ECO:0000256" key="7">
    <source>
        <dbReference type="SAM" id="Coils"/>
    </source>
</evidence>
<dbReference type="Pfam" id="PF10516">
    <property type="entry name" value="SHNi-TPR"/>
    <property type="match status" value="1"/>
</dbReference>
<keyword evidence="4 6" id="KW-0802">TPR repeat</keyword>